<reference evidence="21" key="1">
    <citation type="submission" date="2018-05" db="EMBL/GenBank/DDBJ databases">
        <title>Tricholoma matsutake mitochondrial DNA, complete sequence, strain: Y1.</title>
        <authorList>
            <person name="Babasaki K."/>
            <person name="Miyazaki Y."/>
        </authorList>
    </citation>
    <scope>NUCLEOTIDE SEQUENCE</scope>
    <source>
        <strain evidence="21">Y-1</strain>
        <tissue evidence="21">Mycelium</tissue>
    </source>
</reference>
<feature type="transmembrane region" description="Helical" evidence="17">
    <location>
        <begin position="638"/>
        <end position="655"/>
    </location>
</feature>
<dbReference type="GO" id="GO:0008137">
    <property type="term" value="F:NADH dehydrogenase (ubiquinone) activity"/>
    <property type="evidence" value="ECO:0007669"/>
    <property type="project" value="UniProtKB-EC"/>
</dbReference>
<feature type="transmembrane region" description="Helical" evidence="17">
    <location>
        <begin position="504"/>
        <end position="524"/>
    </location>
</feature>
<dbReference type="GO" id="GO:0015990">
    <property type="term" value="P:electron transport coupled proton transport"/>
    <property type="evidence" value="ECO:0007669"/>
    <property type="project" value="TreeGrafter"/>
</dbReference>
<evidence type="ECO:0000256" key="14">
    <source>
        <dbReference type="ARBA" id="ARBA00023128"/>
    </source>
</evidence>
<feature type="transmembrane region" description="Helical" evidence="17">
    <location>
        <begin position="404"/>
        <end position="431"/>
    </location>
</feature>
<evidence type="ECO:0000256" key="12">
    <source>
        <dbReference type="ARBA" id="ARBA00023027"/>
    </source>
</evidence>
<evidence type="ECO:0000259" key="19">
    <source>
        <dbReference type="Pfam" id="PF00662"/>
    </source>
</evidence>
<comment type="similarity">
    <text evidence="17">Belongs to the complex I subunit 5 family.</text>
</comment>
<keyword evidence="15 17" id="KW-0472">Membrane</keyword>
<dbReference type="PRINTS" id="PR01434">
    <property type="entry name" value="NADHDHGNASE5"/>
</dbReference>
<name>A0A3G9E9Q7_TRIMT</name>
<feature type="domain" description="NADH-Ubiquinone oxidoreductase (complex I) chain 5 N-terminal" evidence="19">
    <location>
        <begin position="64"/>
        <end position="114"/>
    </location>
</feature>
<comment type="subcellular location">
    <subcellularLocation>
        <location evidence="2">Mitochondrion inner membrane</location>
        <topology evidence="2">Multi-pass membrane protein</topology>
    </subcellularLocation>
</comment>
<evidence type="ECO:0000256" key="16">
    <source>
        <dbReference type="ARBA" id="ARBA00049551"/>
    </source>
</evidence>
<geneLocation type="mitochondrion" evidence="21"/>
<dbReference type="NCBIfam" id="NF005141">
    <property type="entry name" value="PRK06590.1"/>
    <property type="match status" value="1"/>
</dbReference>
<accession>A0A3G9E9Q7</accession>
<dbReference type="Pfam" id="PF06455">
    <property type="entry name" value="NADH5_C"/>
    <property type="match status" value="1"/>
</dbReference>
<feature type="domain" description="NADH dehydrogenase subunit 5 C-terminal" evidence="20">
    <location>
        <begin position="499"/>
        <end position="625"/>
    </location>
</feature>
<dbReference type="InterPro" id="IPR001516">
    <property type="entry name" value="Proton_antipo_N"/>
</dbReference>
<keyword evidence="6" id="KW-0679">Respiratory chain</keyword>
<evidence type="ECO:0000256" key="4">
    <source>
        <dbReference type="ARBA" id="ARBA00021096"/>
    </source>
</evidence>
<evidence type="ECO:0000256" key="10">
    <source>
        <dbReference type="ARBA" id="ARBA00022982"/>
    </source>
</evidence>
<dbReference type="GO" id="GO:0005743">
    <property type="term" value="C:mitochondrial inner membrane"/>
    <property type="evidence" value="ECO:0007669"/>
    <property type="project" value="UniProtKB-SubCell"/>
</dbReference>
<dbReference type="NCBIfam" id="TIGR01974">
    <property type="entry name" value="NDH_I_L"/>
    <property type="match status" value="1"/>
</dbReference>
<keyword evidence="8" id="KW-0999">Mitochondrion inner membrane</keyword>
<feature type="transmembrane region" description="Helical" evidence="17">
    <location>
        <begin position="451"/>
        <end position="469"/>
    </location>
</feature>
<dbReference type="InterPro" id="IPR001750">
    <property type="entry name" value="ND/Mrp_TM"/>
</dbReference>
<dbReference type="InterPro" id="IPR018393">
    <property type="entry name" value="NADHpl_OxRdtase_5_subgr"/>
</dbReference>
<feature type="transmembrane region" description="Helical" evidence="17">
    <location>
        <begin position="611"/>
        <end position="632"/>
    </location>
</feature>
<organism evidence="21">
    <name type="scientific">Tricholoma matsutake</name>
    <name type="common">Matsutake mushroom</name>
    <name type="synonym">Tricholoma nauseosum</name>
    <dbReference type="NCBI Taxonomy" id="40145"/>
    <lineage>
        <taxon>Eukaryota</taxon>
        <taxon>Fungi</taxon>
        <taxon>Dikarya</taxon>
        <taxon>Basidiomycota</taxon>
        <taxon>Agaricomycotina</taxon>
        <taxon>Agaricomycetes</taxon>
        <taxon>Agaricomycetidae</taxon>
        <taxon>Agaricales</taxon>
        <taxon>Tricholomatineae</taxon>
        <taxon>Tricholomataceae</taxon>
        <taxon>Tricholoma</taxon>
    </lineage>
</organism>
<dbReference type="PANTHER" id="PTHR42829:SF2">
    <property type="entry name" value="NADH-UBIQUINONE OXIDOREDUCTASE CHAIN 5"/>
    <property type="match status" value="1"/>
</dbReference>
<feature type="transmembrane region" description="Helical" evidence="17">
    <location>
        <begin position="270"/>
        <end position="291"/>
    </location>
</feature>
<evidence type="ECO:0000256" key="7">
    <source>
        <dbReference type="ARBA" id="ARBA00022692"/>
    </source>
</evidence>
<dbReference type="GO" id="GO:0042773">
    <property type="term" value="P:ATP synthesis coupled electron transport"/>
    <property type="evidence" value="ECO:0007669"/>
    <property type="project" value="InterPro"/>
</dbReference>
<keyword evidence="5 17" id="KW-0813">Transport</keyword>
<comment type="function">
    <text evidence="17">Core subunit of the mitochondrial membrane respiratory chain NADH dehydrogenase (Complex I) which catalyzes electron transfer from NADH through the respiratory chain, using ubiquinone as an electron acceptor. Essential for the catalytic activity and assembly of complex I.</text>
</comment>
<evidence type="ECO:0000256" key="1">
    <source>
        <dbReference type="ARBA" id="ARBA00003257"/>
    </source>
</evidence>
<dbReference type="Gene3D" id="1.20.5.2700">
    <property type="match status" value="1"/>
</dbReference>
<keyword evidence="10" id="KW-0249">Electron transport</keyword>
<protein>
    <recommendedName>
        <fullName evidence="4 17">NADH-ubiquinone oxidoreductase chain 5</fullName>
        <ecNumber evidence="3 17">7.1.1.2</ecNumber>
    </recommendedName>
</protein>
<keyword evidence="11 17" id="KW-1133">Transmembrane helix</keyword>
<feature type="transmembrane region" description="Helical" evidence="17">
    <location>
        <begin position="298"/>
        <end position="318"/>
    </location>
</feature>
<dbReference type="PANTHER" id="PTHR42829">
    <property type="entry name" value="NADH-UBIQUINONE OXIDOREDUCTASE CHAIN 5"/>
    <property type="match status" value="1"/>
</dbReference>
<feature type="transmembrane region" description="Helical" evidence="17">
    <location>
        <begin position="30"/>
        <end position="48"/>
    </location>
</feature>
<gene>
    <name evidence="21" type="primary">nad5</name>
</gene>
<evidence type="ECO:0000256" key="5">
    <source>
        <dbReference type="ARBA" id="ARBA00022448"/>
    </source>
</evidence>
<dbReference type="EC" id="7.1.1.2" evidence="3 17"/>
<evidence type="ECO:0000259" key="20">
    <source>
        <dbReference type="Pfam" id="PF06455"/>
    </source>
</evidence>
<keyword evidence="14 17" id="KW-0496">Mitochondrion</keyword>
<evidence type="ECO:0000256" key="8">
    <source>
        <dbReference type="ARBA" id="ARBA00022792"/>
    </source>
</evidence>
<feature type="transmembrane region" description="Helical" evidence="17">
    <location>
        <begin position="134"/>
        <end position="152"/>
    </location>
</feature>
<feature type="transmembrane region" description="Helical" evidence="17">
    <location>
        <begin position="6"/>
        <end position="23"/>
    </location>
</feature>
<evidence type="ECO:0000259" key="18">
    <source>
        <dbReference type="Pfam" id="PF00361"/>
    </source>
</evidence>
<dbReference type="GO" id="GO:0003954">
    <property type="term" value="F:NADH dehydrogenase activity"/>
    <property type="evidence" value="ECO:0007669"/>
    <property type="project" value="TreeGrafter"/>
</dbReference>
<dbReference type="InterPro" id="IPR003945">
    <property type="entry name" value="NU5C-like"/>
</dbReference>
<feature type="transmembrane region" description="Helical" evidence="17">
    <location>
        <begin position="360"/>
        <end position="384"/>
    </location>
</feature>
<sequence>MYLSIIILPLLGSIVSGFMGRKIGVTGSQFITCTCLLLSSLLMTFAFYEVGICGSPVHINLGSWIDSEIMSISWEFFFDQLTVSLGLAVLYCSTLIHIYTIDYLSSDPHNQRFFSYLSAFTAGMLLLITGGNFFVMFVAIGVVSYLLINFYFTRIQANKAAILAFTMNRTGDMLMSIGFFAIFAIFGSLNYASIFSITPYMNETSISIIALLLLGGALAKSANIPFHSWLPGSMEAPTPVSALLHAATLVTAGIYLLLRSSPILEFSPTVLLIITIIGSTTAFFAATCGLLQNDLKRIIAFSTISQLGYMMMAVGLSQYNVALMHTVNHAFFKALLFLGAGAVIHSFADQQDVRRMGGLINFLPFTYSVMLVGSFSLLATPYLTGFFSKDLILELAFGQYSFTGMYAFILGSITAGITAFYSFRLISLVFLTTPNGQKQSYLNSHESKIAVILPLLILALFSIFFGYIFSDLFVGVGSDFFGNSLFIHPNNISIIEAEFSINPIIKLLPVILSFIGSATAIFMYHKSPEFIFNLTDTPFAKKLYGFLNGKYYFDVIYNHFIVSAGLQTGYLISKEIDRGAIELLGPYGLANTLTNTGINIAKLDTGIITTYSLYITIGLLSLLFLIFAPVLIDISIFSELRLIIIYFATLVLVLSPSTSKI</sequence>
<feature type="transmembrane region" description="Helical" evidence="17">
    <location>
        <begin position="113"/>
        <end position="128"/>
    </location>
</feature>
<dbReference type="EMBL" id="LC385608">
    <property type="protein sequence ID" value="BBE20926.1"/>
    <property type="molecule type" value="Genomic_DNA"/>
</dbReference>
<evidence type="ECO:0000256" key="11">
    <source>
        <dbReference type="ARBA" id="ARBA00022989"/>
    </source>
</evidence>
<dbReference type="Pfam" id="PF00662">
    <property type="entry name" value="Proton_antipo_N"/>
    <property type="match status" value="1"/>
</dbReference>
<keyword evidence="13 17" id="KW-0830">Ubiquinone</keyword>
<dbReference type="PRINTS" id="PR01435">
    <property type="entry name" value="NPOXDRDTASE5"/>
</dbReference>
<feature type="transmembrane region" description="Helical" evidence="17">
    <location>
        <begin position="173"/>
        <end position="194"/>
    </location>
</feature>
<feature type="domain" description="NADH:quinone oxidoreductase/Mrp antiporter transmembrane" evidence="18">
    <location>
        <begin position="133"/>
        <end position="412"/>
    </location>
</feature>
<evidence type="ECO:0000313" key="21">
    <source>
        <dbReference type="EMBL" id="BBE20926.1"/>
    </source>
</evidence>
<evidence type="ECO:0000256" key="13">
    <source>
        <dbReference type="ARBA" id="ARBA00023075"/>
    </source>
</evidence>
<proteinExistence type="inferred from homology"/>
<keyword evidence="7 17" id="KW-0812">Transmembrane</keyword>
<evidence type="ECO:0000256" key="2">
    <source>
        <dbReference type="ARBA" id="ARBA00004448"/>
    </source>
</evidence>
<feature type="transmembrane region" description="Helical" evidence="17">
    <location>
        <begin position="330"/>
        <end position="348"/>
    </location>
</feature>
<dbReference type="InterPro" id="IPR010934">
    <property type="entry name" value="NADH_DH_su5_C"/>
</dbReference>
<dbReference type="AlphaFoldDB" id="A0A3G9E9Q7"/>
<evidence type="ECO:0000256" key="3">
    <source>
        <dbReference type="ARBA" id="ARBA00012944"/>
    </source>
</evidence>
<comment type="function">
    <text evidence="1">Core subunit of the mitochondrial membrane respiratory chain NADH dehydrogenase (Complex I) that is believed to belong to the minimal assembly required for catalysis. Complex I functions in the transfer of electrons from NADH to the respiratory chain. The immediate electron acceptor for the enzyme is believed to be ubiquinone.</text>
</comment>
<feature type="transmembrane region" description="Helical" evidence="17">
    <location>
        <begin position="200"/>
        <end position="219"/>
    </location>
</feature>
<keyword evidence="9" id="KW-1278">Translocase</keyword>
<feature type="transmembrane region" description="Helical" evidence="17">
    <location>
        <begin position="81"/>
        <end position="101"/>
    </location>
</feature>
<evidence type="ECO:0000256" key="9">
    <source>
        <dbReference type="ARBA" id="ARBA00022967"/>
    </source>
</evidence>
<dbReference type="Pfam" id="PF00361">
    <property type="entry name" value="Proton_antipo_M"/>
    <property type="match status" value="1"/>
</dbReference>
<evidence type="ECO:0000256" key="6">
    <source>
        <dbReference type="ARBA" id="ARBA00022660"/>
    </source>
</evidence>
<evidence type="ECO:0000256" key="15">
    <source>
        <dbReference type="ARBA" id="ARBA00023136"/>
    </source>
</evidence>
<keyword evidence="12 17" id="KW-0520">NAD</keyword>
<feature type="transmembrane region" description="Helical" evidence="17">
    <location>
        <begin position="240"/>
        <end position="258"/>
    </location>
</feature>
<comment type="catalytic activity">
    <reaction evidence="16 17">
        <text>a ubiquinone + NADH + 5 H(+)(in) = a ubiquinol + NAD(+) + 4 H(+)(out)</text>
        <dbReference type="Rhea" id="RHEA:29091"/>
        <dbReference type="Rhea" id="RHEA-COMP:9565"/>
        <dbReference type="Rhea" id="RHEA-COMP:9566"/>
        <dbReference type="ChEBI" id="CHEBI:15378"/>
        <dbReference type="ChEBI" id="CHEBI:16389"/>
        <dbReference type="ChEBI" id="CHEBI:17976"/>
        <dbReference type="ChEBI" id="CHEBI:57540"/>
        <dbReference type="ChEBI" id="CHEBI:57945"/>
        <dbReference type="EC" id="7.1.1.2"/>
    </reaction>
</comment>
<evidence type="ECO:0000256" key="17">
    <source>
        <dbReference type="RuleBase" id="RU003404"/>
    </source>
</evidence>